<dbReference type="EMBL" id="HBED01001144">
    <property type="protein sequence ID" value="CAD8291534.1"/>
    <property type="molecule type" value="Transcribed_RNA"/>
</dbReference>
<sequence length="98" mass="11252">MVSMNDFAEIAMSFEDKKLPIKHIEGPMGVRGRNSNNKLIVDKLGWEPTMKIRDGMHKTYNWIKEQVEKEKKEGKDTSAYGHSEVVQQVDDSLMQLGK</sequence>
<dbReference type="Gene3D" id="3.90.25.10">
    <property type="entry name" value="UDP-galactose 4-epimerase, domain 1"/>
    <property type="match status" value="1"/>
</dbReference>
<evidence type="ECO:0000313" key="1">
    <source>
        <dbReference type="EMBL" id="CAD8291534.1"/>
    </source>
</evidence>
<name>A0A7R9VCY3_9STRA</name>
<organism evidence="1">
    <name type="scientific">Pseudictyota dubia</name>
    <dbReference type="NCBI Taxonomy" id="2749911"/>
    <lineage>
        <taxon>Eukaryota</taxon>
        <taxon>Sar</taxon>
        <taxon>Stramenopiles</taxon>
        <taxon>Ochrophyta</taxon>
        <taxon>Bacillariophyta</taxon>
        <taxon>Mediophyceae</taxon>
        <taxon>Biddulphiophycidae</taxon>
        <taxon>Eupodiscales</taxon>
        <taxon>Odontellaceae</taxon>
        <taxon>Pseudictyota</taxon>
    </lineage>
</organism>
<proteinExistence type="predicted"/>
<dbReference type="SUPFAM" id="SSF51735">
    <property type="entry name" value="NAD(P)-binding Rossmann-fold domains"/>
    <property type="match status" value="1"/>
</dbReference>
<dbReference type="AlphaFoldDB" id="A0A7R9VCY3"/>
<accession>A0A7R9VCY3</accession>
<reference evidence="1" key="1">
    <citation type="submission" date="2021-01" db="EMBL/GenBank/DDBJ databases">
        <authorList>
            <person name="Corre E."/>
            <person name="Pelletier E."/>
            <person name="Niang G."/>
            <person name="Scheremetjew M."/>
            <person name="Finn R."/>
            <person name="Kale V."/>
            <person name="Holt S."/>
            <person name="Cochrane G."/>
            <person name="Meng A."/>
            <person name="Brown T."/>
            <person name="Cohen L."/>
        </authorList>
    </citation>
    <scope>NUCLEOTIDE SEQUENCE</scope>
    <source>
        <strain evidence="1">CCMP147</strain>
    </source>
</reference>
<gene>
    <name evidence="1" type="ORF">TDUB1175_LOCUS572</name>
</gene>
<evidence type="ECO:0008006" key="2">
    <source>
        <dbReference type="Google" id="ProtNLM"/>
    </source>
</evidence>
<dbReference type="InterPro" id="IPR036291">
    <property type="entry name" value="NAD(P)-bd_dom_sf"/>
</dbReference>
<protein>
    <recommendedName>
        <fullName evidence="2">NAD(P)-binding domain-containing protein</fullName>
    </recommendedName>
</protein>